<evidence type="ECO:0000256" key="1">
    <source>
        <dbReference type="ARBA" id="ARBA00022723"/>
    </source>
</evidence>
<dbReference type="EMBL" id="JABFUD020000001">
    <property type="protein sequence ID" value="KAI5085020.1"/>
    <property type="molecule type" value="Genomic_DNA"/>
</dbReference>
<keyword evidence="2" id="KW-0863">Zinc-finger</keyword>
<gene>
    <name evidence="10" type="ORF">GOP47_0001189</name>
</gene>
<evidence type="ECO:0000256" key="5">
    <source>
        <dbReference type="ARBA" id="ARBA00023125"/>
    </source>
</evidence>
<evidence type="ECO:0000256" key="4">
    <source>
        <dbReference type="ARBA" id="ARBA00023015"/>
    </source>
</evidence>
<organism evidence="10 11">
    <name type="scientific">Adiantum capillus-veneris</name>
    <name type="common">Maidenhair fern</name>
    <dbReference type="NCBI Taxonomy" id="13818"/>
    <lineage>
        <taxon>Eukaryota</taxon>
        <taxon>Viridiplantae</taxon>
        <taxon>Streptophyta</taxon>
        <taxon>Embryophyta</taxon>
        <taxon>Tracheophyta</taxon>
        <taxon>Polypodiopsida</taxon>
        <taxon>Polypodiidae</taxon>
        <taxon>Polypodiales</taxon>
        <taxon>Pteridineae</taxon>
        <taxon>Pteridaceae</taxon>
        <taxon>Vittarioideae</taxon>
        <taxon>Adiantum</taxon>
    </lineage>
</organism>
<protein>
    <recommendedName>
        <fullName evidence="9">Dof-type domain-containing protein</fullName>
    </recommendedName>
</protein>
<keyword evidence="5" id="KW-0238">DNA-binding</keyword>
<evidence type="ECO:0000256" key="8">
    <source>
        <dbReference type="SAM" id="MobiDB-lite"/>
    </source>
</evidence>
<name>A0A9D4VED1_ADICA</name>
<reference evidence="10" key="1">
    <citation type="submission" date="2021-01" db="EMBL/GenBank/DDBJ databases">
        <title>Adiantum capillus-veneris genome.</title>
        <authorList>
            <person name="Fang Y."/>
            <person name="Liao Q."/>
        </authorList>
    </citation>
    <scope>NUCLEOTIDE SEQUENCE</scope>
    <source>
        <strain evidence="10">H3</strain>
        <tissue evidence="10">Leaf</tissue>
    </source>
</reference>
<feature type="compositionally biased region" description="Polar residues" evidence="8">
    <location>
        <begin position="90"/>
        <end position="113"/>
    </location>
</feature>
<proteinExistence type="predicted"/>
<feature type="region of interest" description="Disordered" evidence="8">
    <location>
        <begin position="58"/>
        <end position="134"/>
    </location>
</feature>
<dbReference type="PROSITE" id="PS01361">
    <property type="entry name" value="ZF_DOF_1"/>
    <property type="match status" value="1"/>
</dbReference>
<comment type="caution">
    <text evidence="10">The sequence shown here is derived from an EMBL/GenBank/DDBJ whole genome shotgun (WGS) entry which is preliminary data.</text>
</comment>
<dbReference type="AlphaFoldDB" id="A0A9D4VED1"/>
<dbReference type="PANTHER" id="PTHR31992:SF141">
    <property type="entry name" value="DOF ZINC FINGER PROTEIN DOF1.4"/>
    <property type="match status" value="1"/>
</dbReference>
<dbReference type="PROSITE" id="PS50884">
    <property type="entry name" value="ZF_DOF_2"/>
    <property type="match status" value="1"/>
</dbReference>
<dbReference type="GO" id="GO:0008270">
    <property type="term" value="F:zinc ion binding"/>
    <property type="evidence" value="ECO:0007669"/>
    <property type="project" value="UniProtKB-KW"/>
</dbReference>
<dbReference type="GO" id="GO:0003677">
    <property type="term" value="F:DNA binding"/>
    <property type="evidence" value="ECO:0007669"/>
    <property type="project" value="UniProtKB-KW"/>
</dbReference>
<keyword evidence="11" id="KW-1185">Reference proteome</keyword>
<evidence type="ECO:0000256" key="3">
    <source>
        <dbReference type="ARBA" id="ARBA00022833"/>
    </source>
</evidence>
<feature type="domain" description="Dof-type" evidence="9">
    <location>
        <begin position="17"/>
        <end position="71"/>
    </location>
</feature>
<keyword evidence="7" id="KW-0539">Nucleus</keyword>
<keyword evidence="3" id="KW-0862">Zinc</keyword>
<evidence type="ECO:0000256" key="6">
    <source>
        <dbReference type="ARBA" id="ARBA00023163"/>
    </source>
</evidence>
<dbReference type="Pfam" id="PF02701">
    <property type="entry name" value="Zn_ribbon_Dof"/>
    <property type="match status" value="1"/>
</dbReference>
<dbReference type="InterPro" id="IPR003851">
    <property type="entry name" value="Znf_Dof"/>
</dbReference>
<evidence type="ECO:0000259" key="9">
    <source>
        <dbReference type="PROSITE" id="PS50884"/>
    </source>
</evidence>
<keyword evidence="1" id="KW-0479">Metal-binding</keyword>
<dbReference type="InterPro" id="IPR045174">
    <property type="entry name" value="Dof"/>
</dbReference>
<accession>A0A9D4VED1</accession>
<evidence type="ECO:0000313" key="10">
    <source>
        <dbReference type="EMBL" id="KAI5085020.1"/>
    </source>
</evidence>
<evidence type="ECO:0000256" key="7">
    <source>
        <dbReference type="ARBA" id="ARBA00023242"/>
    </source>
</evidence>
<keyword evidence="4" id="KW-0805">Transcription regulation</keyword>
<sequence>MAAEAKRAVRPHPQQMVKCPRCNSSETKFCYYNNYSTTQPRYFCKNCKRYWTDGGTLRNVPVGGGLRKNKRSKTKLAASSASPPPTLSAHQQKPSSSAPGSINVSGVNHSTIASHVGLPNPTPDTNHGLPHTPGYLVFNPRNYETDNQPTPITGQLPLYQQEVNYNHHIVPPPPLHMLAGGLKQTHEPTLGGTPYFSPYPWHPKDHERALSESMQPGGFHHSSESGSANYTMNNLVNVNDWQQISENLFGTGGEGNYVFMQPPPQSTHWADFDAGTRL</sequence>
<evidence type="ECO:0000313" key="11">
    <source>
        <dbReference type="Proteomes" id="UP000886520"/>
    </source>
</evidence>
<dbReference type="Proteomes" id="UP000886520">
    <property type="component" value="Chromosome 1"/>
</dbReference>
<dbReference type="GO" id="GO:0003700">
    <property type="term" value="F:DNA-binding transcription factor activity"/>
    <property type="evidence" value="ECO:0007669"/>
    <property type="project" value="InterPro"/>
</dbReference>
<dbReference type="OrthoDB" id="1927254at2759"/>
<dbReference type="PANTHER" id="PTHR31992">
    <property type="entry name" value="DOF ZINC FINGER PROTEIN DOF1.4-RELATED"/>
    <property type="match status" value="1"/>
</dbReference>
<evidence type="ECO:0000256" key="2">
    <source>
        <dbReference type="ARBA" id="ARBA00022771"/>
    </source>
</evidence>
<keyword evidence="6" id="KW-0804">Transcription</keyword>